<evidence type="ECO:0000313" key="8">
    <source>
        <dbReference type="Proteomes" id="UP000708148"/>
    </source>
</evidence>
<comment type="cofactor">
    <cofactor evidence="1">
        <name>pyridoxal 5'-phosphate</name>
        <dbReference type="ChEBI" id="CHEBI:597326"/>
    </cofactor>
</comment>
<sequence length="195" mass="20030">MRSAGTNGFLFVRPGLRCQKPVGALTMPDRGAHGTARAVQGDPGAAVGISDTHNGAGSENGCVDMRLNPCVEAVKTSRTVEITGLAQALREEGKDVISLAAGEPDFATPDSIVAAGIEAMTQGITKYTQNAGTSQLRKAVCQKLQADNGLEYTPDCIVLSNGAKQSVWQGVMATCGAGDEVGADPDSCPILGELP</sequence>
<comment type="similarity">
    <text evidence="2">Belongs to the class-I pyridoxal-phosphate-dependent aminotransferase family.</text>
</comment>
<dbReference type="InterPro" id="IPR015422">
    <property type="entry name" value="PyrdxlP-dep_Trfase_small"/>
</dbReference>
<dbReference type="Pfam" id="PF00155">
    <property type="entry name" value="Aminotran_1_2"/>
    <property type="match status" value="1"/>
</dbReference>
<evidence type="ECO:0000256" key="4">
    <source>
        <dbReference type="ARBA" id="ARBA00022679"/>
    </source>
</evidence>
<dbReference type="InterPro" id="IPR015424">
    <property type="entry name" value="PyrdxlP-dep_Trfase"/>
</dbReference>
<dbReference type="GO" id="GO:0006520">
    <property type="term" value="P:amino acid metabolic process"/>
    <property type="evidence" value="ECO:0007669"/>
    <property type="project" value="InterPro"/>
</dbReference>
<keyword evidence="3" id="KW-0032">Aminotransferase</keyword>
<keyword evidence="4" id="KW-0808">Transferase</keyword>
<evidence type="ECO:0000259" key="6">
    <source>
        <dbReference type="Pfam" id="PF00155"/>
    </source>
</evidence>
<organism evidence="7 8">
    <name type="scientific">Ostreobium quekettii</name>
    <dbReference type="NCBI Taxonomy" id="121088"/>
    <lineage>
        <taxon>Eukaryota</taxon>
        <taxon>Viridiplantae</taxon>
        <taxon>Chlorophyta</taxon>
        <taxon>core chlorophytes</taxon>
        <taxon>Ulvophyceae</taxon>
        <taxon>TCBD clade</taxon>
        <taxon>Bryopsidales</taxon>
        <taxon>Ostreobineae</taxon>
        <taxon>Ostreobiaceae</taxon>
        <taxon>Ostreobium</taxon>
    </lineage>
</organism>
<dbReference type="GO" id="GO:0008483">
    <property type="term" value="F:transaminase activity"/>
    <property type="evidence" value="ECO:0007669"/>
    <property type="project" value="UniProtKB-KW"/>
</dbReference>
<dbReference type="PANTHER" id="PTHR46383:SF1">
    <property type="entry name" value="ASPARTATE AMINOTRANSFERASE"/>
    <property type="match status" value="1"/>
</dbReference>
<dbReference type="InterPro" id="IPR004839">
    <property type="entry name" value="Aminotransferase_I/II_large"/>
</dbReference>
<dbReference type="GO" id="GO:0030170">
    <property type="term" value="F:pyridoxal phosphate binding"/>
    <property type="evidence" value="ECO:0007669"/>
    <property type="project" value="InterPro"/>
</dbReference>
<name>A0A8S1IXL1_9CHLO</name>
<evidence type="ECO:0000256" key="1">
    <source>
        <dbReference type="ARBA" id="ARBA00001933"/>
    </source>
</evidence>
<dbReference type="Gene3D" id="3.40.640.10">
    <property type="entry name" value="Type I PLP-dependent aspartate aminotransferase-like (Major domain)"/>
    <property type="match status" value="1"/>
</dbReference>
<dbReference type="PANTHER" id="PTHR46383">
    <property type="entry name" value="ASPARTATE AMINOTRANSFERASE"/>
    <property type="match status" value="1"/>
</dbReference>
<evidence type="ECO:0000256" key="3">
    <source>
        <dbReference type="ARBA" id="ARBA00022576"/>
    </source>
</evidence>
<gene>
    <name evidence="7" type="ORF">OSTQU699_LOCUS5062</name>
</gene>
<dbReference type="Proteomes" id="UP000708148">
    <property type="component" value="Unassembled WGS sequence"/>
</dbReference>
<dbReference type="Gene3D" id="3.90.1150.10">
    <property type="entry name" value="Aspartate Aminotransferase, domain 1"/>
    <property type="match status" value="1"/>
</dbReference>
<protein>
    <recommendedName>
        <fullName evidence="6">Aminotransferase class I/classII large domain-containing protein</fullName>
    </recommendedName>
</protein>
<feature type="domain" description="Aminotransferase class I/classII large" evidence="6">
    <location>
        <begin position="94"/>
        <end position="181"/>
    </location>
</feature>
<dbReference type="AlphaFoldDB" id="A0A8S1IXL1"/>
<keyword evidence="5" id="KW-0663">Pyridoxal phosphate</keyword>
<dbReference type="EMBL" id="CAJHUC010001093">
    <property type="protein sequence ID" value="CAD7699703.1"/>
    <property type="molecule type" value="Genomic_DNA"/>
</dbReference>
<evidence type="ECO:0000256" key="2">
    <source>
        <dbReference type="ARBA" id="ARBA00007441"/>
    </source>
</evidence>
<evidence type="ECO:0000313" key="7">
    <source>
        <dbReference type="EMBL" id="CAD7699703.1"/>
    </source>
</evidence>
<keyword evidence="8" id="KW-1185">Reference proteome</keyword>
<dbReference type="SUPFAM" id="SSF53383">
    <property type="entry name" value="PLP-dependent transferases"/>
    <property type="match status" value="1"/>
</dbReference>
<reference evidence="7" key="1">
    <citation type="submission" date="2020-12" db="EMBL/GenBank/DDBJ databases">
        <authorList>
            <person name="Iha C."/>
        </authorList>
    </citation>
    <scope>NUCLEOTIDE SEQUENCE</scope>
</reference>
<proteinExistence type="inferred from homology"/>
<evidence type="ECO:0000256" key="5">
    <source>
        <dbReference type="ARBA" id="ARBA00022898"/>
    </source>
</evidence>
<dbReference type="InterPro" id="IPR050596">
    <property type="entry name" value="AspAT/PAT-like"/>
</dbReference>
<dbReference type="InterPro" id="IPR015421">
    <property type="entry name" value="PyrdxlP-dep_Trfase_major"/>
</dbReference>
<dbReference type="OrthoDB" id="2414662at2759"/>
<comment type="caution">
    <text evidence="7">The sequence shown here is derived from an EMBL/GenBank/DDBJ whole genome shotgun (WGS) entry which is preliminary data.</text>
</comment>
<accession>A0A8S1IXL1</accession>